<dbReference type="GO" id="GO:0003676">
    <property type="term" value="F:nucleic acid binding"/>
    <property type="evidence" value="ECO:0007669"/>
    <property type="project" value="InterPro"/>
</dbReference>
<protein>
    <submittedName>
        <fullName evidence="2">5-methylcytosine-specific restriction protein A</fullName>
    </submittedName>
</protein>
<keyword evidence="3" id="KW-1185">Reference proteome</keyword>
<dbReference type="Proteomes" id="UP000238362">
    <property type="component" value="Unassembled WGS sequence"/>
</dbReference>
<proteinExistence type="predicted"/>
<dbReference type="AlphaFoldDB" id="A0A2T0LPT1"/>
<feature type="domain" description="HNH nuclease" evidence="1">
    <location>
        <begin position="146"/>
        <end position="208"/>
    </location>
</feature>
<evidence type="ECO:0000259" key="1">
    <source>
        <dbReference type="SMART" id="SM00507"/>
    </source>
</evidence>
<evidence type="ECO:0000313" key="2">
    <source>
        <dbReference type="EMBL" id="PRX45353.1"/>
    </source>
</evidence>
<dbReference type="InterPro" id="IPR002711">
    <property type="entry name" value="HNH"/>
</dbReference>
<dbReference type="EMBL" id="PVNH01000009">
    <property type="protein sequence ID" value="PRX45353.1"/>
    <property type="molecule type" value="Genomic_DNA"/>
</dbReference>
<dbReference type="GO" id="GO:0008270">
    <property type="term" value="F:zinc ion binding"/>
    <property type="evidence" value="ECO:0007669"/>
    <property type="project" value="InterPro"/>
</dbReference>
<dbReference type="Pfam" id="PF01844">
    <property type="entry name" value="HNH"/>
    <property type="match status" value="1"/>
</dbReference>
<dbReference type="GO" id="GO:0004519">
    <property type="term" value="F:endonuclease activity"/>
    <property type="evidence" value="ECO:0007669"/>
    <property type="project" value="InterPro"/>
</dbReference>
<gene>
    <name evidence="2" type="ORF">B0I33_10914</name>
</gene>
<name>A0A2T0LPT1_9PSEU</name>
<dbReference type="CDD" id="cd00085">
    <property type="entry name" value="HNHc"/>
    <property type="match status" value="1"/>
</dbReference>
<evidence type="ECO:0000313" key="3">
    <source>
        <dbReference type="Proteomes" id="UP000238362"/>
    </source>
</evidence>
<organism evidence="2 3">
    <name type="scientific">Prauserella shujinwangii</name>
    <dbReference type="NCBI Taxonomy" id="1453103"/>
    <lineage>
        <taxon>Bacteria</taxon>
        <taxon>Bacillati</taxon>
        <taxon>Actinomycetota</taxon>
        <taxon>Actinomycetes</taxon>
        <taxon>Pseudonocardiales</taxon>
        <taxon>Pseudonocardiaceae</taxon>
        <taxon>Prauserella</taxon>
    </lineage>
</organism>
<dbReference type="InterPro" id="IPR003615">
    <property type="entry name" value="HNH_nuc"/>
</dbReference>
<sequence>MILACDLVVQNGWRELRPADPRVIELSSLLQRMPLHPPAVRGLKFRNPNGVARKTVDLVTSHPGYDGKRTKGGKIDREVLHDFLTRPEEMQAVAREIRAGIEDGSFERLPETLDADSGDAVEASEGRLLARRYFARERNPRLREKKINAFVKQHGRVFCEVCGFDFEATYGTRGASYIECHHAVPLHMSGETTTRLRDLVLLCANCHRMIHRGSTWLTPAELLAIVRTE</sequence>
<reference evidence="2 3" key="1">
    <citation type="submission" date="2018-03" db="EMBL/GenBank/DDBJ databases">
        <title>Genomic Encyclopedia of Type Strains, Phase III (KMG-III): the genomes of soil and plant-associated and newly described type strains.</title>
        <authorList>
            <person name="Whitman W."/>
        </authorList>
    </citation>
    <scope>NUCLEOTIDE SEQUENCE [LARGE SCALE GENOMIC DNA]</scope>
    <source>
        <strain evidence="2 3">CGMCC 4.7125</strain>
    </source>
</reference>
<accession>A0A2T0LPT1</accession>
<dbReference type="SMART" id="SM00507">
    <property type="entry name" value="HNHc"/>
    <property type="match status" value="1"/>
</dbReference>
<dbReference type="Gene3D" id="1.10.30.50">
    <property type="match status" value="1"/>
</dbReference>
<comment type="caution">
    <text evidence="2">The sequence shown here is derived from an EMBL/GenBank/DDBJ whole genome shotgun (WGS) entry which is preliminary data.</text>
</comment>